<feature type="transmembrane region" description="Helical" evidence="6">
    <location>
        <begin position="485"/>
        <end position="507"/>
    </location>
</feature>
<dbReference type="EMBL" id="JXLG01000003">
    <property type="protein sequence ID" value="KJY62165.1"/>
    <property type="molecule type" value="Genomic_DNA"/>
</dbReference>
<evidence type="ECO:0000256" key="2">
    <source>
        <dbReference type="ARBA" id="ARBA00022475"/>
    </source>
</evidence>
<name>A0A0F4LU62_9LACO</name>
<evidence type="ECO:0000259" key="7">
    <source>
        <dbReference type="Pfam" id="PF02687"/>
    </source>
</evidence>
<dbReference type="InterPro" id="IPR003838">
    <property type="entry name" value="ABC3_permease_C"/>
</dbReference>
<evidence type="ECO:0000256" key="3">
    <source>
        <dbReference type="ARBA" id="ARBA00022692"/>
    </source>
</evidence>
<feature type="transmembrane region" description="Helical" evidence="6">
    <location>
        <begin position="102"/>
        <end position="130"/>
    </location>
</feature>
<dbReference type="AlphaFoldDB" id="A0A0F4LU62"/>
<dbReference type="RefSeq" id="WP_046305920.1">
    <property type="nucleotide sequence ID" value="NZ_KQ033999.1"/>
</dbReference>
<feature type="transmembrane region" description="Helical" evidence="6">
    <location>
        <begin position="286"/>
        <end position="307"/>
    </location>
</feature>
<proteinExistence type="inferred from homology"/>
<dbReference type="InterPro" id="IPR027022">
    <property type="entry name" value="ABC_permease_BceB-typ"/>
</dbReference>
<feature type="transmembrane region" description="Helical" evidence="6">
    <location>
        <begin position="538"/>
        <end position="559"/>
    </location>
</feature>
<comment type="similarity">
    <text evidence="6">Belongs to the ABC-4 integral membrane protein family.</text>
</comment>
<evidence type="ECO:0000313" key="9">
    <source>
        <dbReference type="Proteomes" id="UP000033682"/>
    </source>
</evidence>
<comment type="subcellular location">
    <subcellularLocation>
        <location evidence="1 6">Cell membrane</location>
        <topology evidence="1 6">Multi-pass membrane protein</topology>
    </subcellularLocation>
</comment>
<feature type="transmembrane region" description="Helical" evidence="6">
    <location>
        <begin position="571"/>
        <end position="588"/>
    </location>
</feature>
<evidence type="ECO:0000256" key="5">
    <source>
        <dbReference type="ARBA" id="ARBA00023136"/>
    </source>
</evidence>
<keyword evidence="5 6" id="KW-0472">Membrane</keyword>
<dbReference type="PIRSF" id="PIRSF018968">
    <property type="entry name" value="ABC_permease_BceB"/>
    <property type="match status" value="1"/>
</dbReference>
<accession>A0A0F4LU62</accession>
<organism evidence="8 9">
    <name type="scientific">Lactobacillus apis</name>
    <dbReference type="NCBI Taxonomy" id="303541"/>
    <lineage>
        <taxon>Bacteria</taxon>
        <taxon>Bacillati</taxon>
        <taxon>Bacillota</taxon>
        <taxon>Bacilli</taxon>
        <taxon>Lactobacillales</taxon>
        <taxon>Lactobacillaceae</taxon>
        <taxon>Lactobacillus</taxon>
    </lineage>
</organism>
<feature type="transmembrane region" description="Helical" evidence="6">
    <location>
        <begin position="226"/>
        <end position="258"/>
    </location>
</feature>
<keyword evidence="2 6" id="KW-1003">Cell membrane</keyword>
<evidence type="ECO:0000313" key="8">
    <source>
        <dbReference type="EMBL" id="KJY62165.1"/>
    </source>
</evidence>
<feature type="transmembrane region" description="Helical" evidence="6">
    <location>
        <begin position="59"/>
        <end position="81"/>
    </location>
</feature>
<dbReference type="Pfam" id="PF02687">
    <property type="entry name" value="FtsX"/>
    <property type="match status" value="1"/>
</dbReference>
<reference evidence="8 9" key="1">
    <citation type="submission" date="2015-01" db="EMBL/GenBank/DDBJ databases">
        <title>Comparative genomics of the lactic acid bacteria isolated from the honey bee gut.</title>
        <authorList>
            <person name="Ellegaard K.M."/>
            <person name="Tamarit D."/>
            <person name="Javelind E."/>
            <person name="Olofsson T."/>
            <person name="Andersson S.G."/>
            <person name="Vasquez A."/>
        </authorList>
    </citation>
    <scope>NUCLEOTIDE SEQUENCE [LARGE SCALE GENOMIC DNA]</scope>
    <source>
        <strain evidence="8 9">Hma11</strain>
    </source>
</reference>
<sequence>MIWKLSLTGIKNRFKDYTVLFSGLVVASMIFYMFLTIAINPAFIKNDIQTSTSYVQFTFGFGIVLLVIISMIYLVYANSFLLSMRKHDYGMYMMLGAKSSKIGLLIFLETLITGILATSAGIILGFGLTTVVAKLLIDKLGLTVTHFSPILPNAVLWTLIFFTLMFLFGALKNARKLVRTPVISLLKDEQKPAEMSHKTGLRSVEAIAGLVLLAIGYYTLGLPAAMILIIIPVALVTIVAGSYFTFNSFFSALIGFLLKRKDFSYRGIRVFTLGQLKFRIHDYTKILTIISLLFALALGAITVGLNFSTLKDQATASTYYDTTIVSSSSAVQEAKRQLHIKHEQTYHYKENKKYLYFKRAEFSANPVKNNEFYVKNDTPAYKTINLKIADLAKQGTTANNALNSMLPAKHHKPIRLVSQQKWASLKGDKQFVTLLTVKNFQQDYPILLKIEKQQLEESKNYANVYQSSKAGAYQLVMNFSSGFEFMGFFLGFAFLTMLASTLMFKILTGAASDKIRYQMLFEMGTRMSVLRNSIKNEIGILFILPGILGVIDVLFGLQMFRVFLPAPYHNLWIPFTIFIILYLLYYLITVKLYEKIVLKSDSVLNKGE</sequence>
<dbReference type="PANTHER" id="PTHR46795">
    <property type="entry name" value="ABC TRANSPORTER PERMEASE-RELATED-RELATED"/>
    <property type="match status" value="1"/>
</dbReference>
<protein>
    <submittedName>
        <fullName evidence="8">ABC superfamily ATP binding cassette transporter permease protein</fullName>
    </submittedName>
</protein>
<dbReference type="PANTHER" id="PTHR46795:SF3">
    <property type="entry name" value="ABC TRANSPORTER PERMEASE"/>
    <property type="match status" value="1"/>
</dbReference>
<dbReference type="InterPro" id="IPR052536">
    <property type="entry name" value="ABC-4_Integral_Memb_Prot"/>
</dbReference>
<comment type="caution">
    <text evidence="8">The sequence shown here is derived from an EMBL/GenBank/DDBJ whole genome shotgun (WGS) entry which is preliminary data.</text>
</comment>
<feature type="transmembrane region" description="Helical" evidence="6">
    <location>
        <begin position="150"/>
        <end position="171"/>
    </location>
</feature>
<feature type="transmembrane region" description="Helical" evidence="6">
    <location>
        <begin position="200"/>
        <end position="220"/>
    </location>
</feature>
<dbReference type="STRING" id="303541.JF72_01460"/>
<feature type="domain" description="ABC3 transporter permease C-terminal" evidence="7">
    <location>
        <begin position="61"/>
        <end position="180"/>
    </location>
</feature>
<dbReference type="GO" id="GO:0005886">
    <property type="term" value="C:plasma membrane"/>
    <property type="evidence" value="ECO:0007669"/>
    <property type="project" value="UniProtKB-SubCell"/>
</dbReference>
<feature type="transmembrane region" description="Helical" evidence="6">
    <location>
        <begin position="20"/>
        <end position="39"/>
    </location>
</feature>
<keyword evidence="9" id="KW-1185">Reference proteome</keyword>
<keyword evidence="3 6" id="KW-0812">Transmembrane</keyword>
<keyword evidence="6" id="KW-0813">Transport</keyword>
<dbReference type="PATRIC" id="fig|303541.3.peg.289"/>
<dbReference type="GO" id="GO:0055085">
    <property type="term" value="P:transmembrane transport"/>
    <property type="evidence" value="ECO:0007669"/>
    <property type="project" value="UniProtKB-UniRule"/>
</dbReference>
<evidence type="ECO:0000256" key="6">
    <source>
        <dbReference type="PIRNR" id="PIRNR018968"/>
    </source>
</evidence>
<evidence type="ECO:0000256" key="1">
    <source>
        <dbReference type="ARBA" id="ARBA00004651"/>
    </source>
</evidence>
<dbReference type="HOGENOM" id="CLU_022800_4_1_9"/>
<keyword evidence="4 6" id="KW-1133">Transmembrane helix</keyword>
<dbReference type="Proteomes" id="UP000033682">
    <property type="component" value="Unassembled WGS sequence"/>
</dbReference>
<evidence type="ECO:0000256" key="4">
    <source>
        <dbReference type="ARBA" id="ARBA00022989"/>
    </source>
</evidence>
<gene>
    <name evidence="8" type="ORF">JF72_01460</name>
</gene>